<keyword evidence="3" id="KW-1185">Reference proteome</keyword>
<evidence type="ECO:0000256" key="1">
    <source>
        <dbReference type="SAM" id="SignalP"/>
    </source>
</evidence>
<accession>A0ABR7M4T7</accession>
<organism evidence="2 3">
    <name type="scientific">Flavihumibacter stibioxidans</name>
    <dbReference type="NCBI Taxonomy" id="1834163"/>
    <lineage>
        <taxon>Bacteria</taxon>
        <taxon>Pseudomonadati</taxon>
        <taxon>Bacteroidota</taxon>
        <taxon>Chitinophagia</taxon>
        <taxon>Chitinophagales</taxon>
        <taxon>Chitinophagaceae</taxon>
        <taxon>Flavihumibacter</taxon>
    </lineage>
</organism>
<feature type="signal peptide" evidence="1">
    <location>
        <begin position="1"/>
        <end position="20"/>
    </location>
</feature>
<protein>
    <submittedName>
        <fullName evidence="2">Uncharacterized protein</fullName>
    </submittedName>
</protein>
<feature type="chain" id="PRO_5046895616" evidence="1">
    <location>
        <begin position="21"/>
        <end position="76"/>
    </location>
</feature>
<keyword evidence="1" id="KW-0732">Signal</keyword>
<evidence type="ECO:0000313" key="2">
    <source>
        <dbReference type="EMBL" id="MBC6489884.1"/>
    </source>
</evidence>
<comment type="caution">
    <text evidence="2">The sequence shown here is derived from an EMBL/GenBank/DDBJ whole genome shotgun (WGS) entry which is preliminary data.</text>
</comment>
<name>A0ABR7M4T7_9BACT</name>
<evidence type="ECO:0000313" key="3">
    <source>
        <dbReference type="Proteomes" id="UP000765802"/>
    </source>
</evidence>
<dbReference type="EMBL" id="MBUA01000001">
    <property type="protein sequence ID" value="MBC6489884.1"/>
    <property type="molecule type" value="Genomic_DNA"/>
</dbReference>
<dbReference type="Proteomes" id="UP000765802">
    <property type="component" value="Unassembled WGS sequence"/>
</dbReference>
<reference evidence="2 3" key="1">
    <citation type="submission" date="2016-07" db="EMBL/GenBank/DDBJ databases">
        <title>Genome analysis of Flavihumibacter stibioxidans YS-17.</title>
        <authorList>
            <person name="Shi K."/>
            <person name="Han Y."/>
            <person name="Wang G."/>
        </authorList>
    </citation>
    <scope>NUCLEOTIDE SEQUENCE [LARGE SCALE GENOMIC DNA]</scope>
    <source>
        <strain evidence="2 3">YS-17</strain>
    </source>
</reference>
<proteinExistence type="predicted"/>
<gene>
    <name evidence="2" type="ORF">BC349_02820</name>
</gene>
<dbReference type="RefSeq" id="WP_187255220.1">
    <property type="nucleotide sequence ID" value="NZ_JBHULF010000006.1"/>
</dbReference>
<sequence>MKHSLLKFCGTLLLVLVLSADTQSGVNGCLPSLEQVTIPAIYQTPALMQYPVKKTAVSQEHAEEELTSPLSLLLFI</sequence>